<dbReference type="PANTHER" id="PTHR46696">
    <property type="entry name" value="P450, PUTATIVE (EUROFUNG)-RELATED"/>
    <property type="match status" value="1"/>
</dbReference>
<dbReference type="Pfam" id="PF00067">
    <property type="entry name" value="p450"/>
    <property type="match status" value="1"/>
</dbReference>
<protein>
    <recommendedName>
        <fullName evidence="8">Cytochrome P450</fullName>
    </recommendedName>
</protein>
<dbReference type="SUPFAM" id="SSF48264">
    <property type="entry name" value="Cytochrome P450"/>
    <property type="match status" value="1"/>
</dbReference>
<proteinExistence type="inferred from homology"/>
<dbReference type="Gene3D" id="1.10.630.10">
    <property type="entry name" value="Cytochrome P450"/>
    <property type="match status" value="1"/>
</dbReference>
<evidence type="ECO:0000313" key="6">
    <source>
        <dbReference type="EMBL" id="KAE9994755.1"/>
    </source>
</evidence>
<organism evidence="6 7">
    <name type="scientific">Venturia inaequalis</name>
    <name type="common">Apple scab fungus</name>
    <dbReference type="NCBI Taxonomy" id="5025"/>
    <lineage>
        <taxon>Eukaryota</taxon>
        <taxon>Fungi</taxon>
        <taxon>Dikarya</taxon>
        <taxon>Ascomycota</taxon>
        <taxon>Pezizomycotina</taxon>
        <taxon>Dothideomycetes</taxon>
        <taxon>Pleosporomycetidae</taxon>
        <taxon>Venturiales</taxon>
        <taxon>Venturiaceae</taxon>
        <taxon>Venturia</taxon>
    </lineage>
</organism>
<evidence type="ECO:0000256" key="3">
    <source>
        <dbReference type="ARBA" id="ARBA00023004"/>
    </source>
</evidence>
<dbReference type="InterPro" id="IPR001128">
    <property type="entry name" value="Cyt_P450"/>
</dbReference>
<evidence type="ECO:0000256" key="4">
    <source>
        <dbReference type="RuleBase" id="RU000461"/>
    </source>
</evidence>
<reference evidence="6 7" key="1">
    <citation type="submission" date="2019-07" db="EMBL/GenBank/DDBJ databases">
        <title>Venturia inaequalis Genome Resource.</title>
        <authorList>
            <person name="Lichtner F.J."/>
        </authorList>
    </citation>
    <scope>NUCLEOTIDE SEQUENCE [LARGE SCALE GENOMIC DNA]</scope>
    <source>
        <strain evidence="6 7">DMI_063113</strain>
    </source>
</reference>
<keyword evidence="4" id="KW-0560">Oxidoreductase</keyword>
<dbReference type="GO" id="GO:0020037">
    <property type="term" value="F:heme binding"/>
    <property type="evidence" value="ECO:0007669"/>
    <property type="project" value="InterPro"/>
</dbReference>
<gene>
    <name evidence="6" type="ORF">EG327_003019</name>
</gene>
<keyword evidence="2 4" id="KW-0479">Metal-binding</keyword>
<evidence type="ECO:0008006" key="8">
    <source>
        <dbReference type="Google" id="ProtNLM"/>
    </source>
</evidence>
<feature type="region of interest" description="Disordered" evidence="5">
    <location>
        <begin position="208"/>
        <end position="227"/>
    </location>
</feature>
<keyword evidence="4" id="KW-0503">Monooxygenase</keyword>
<dbReference type="PANTHER" id="PTHR46696:SF6">
    <property type="entry name" value="P450, PUTATIVE (EUROFUNG)-RELATED"/>
    <property type="match status" value="1"/>
</dbReference>
<dbReference type="EMBL" id="WNWR01000002">
    <property type="protein sequence ID" value="KAE9994755.1"/>
    <property type="molecule type" value="Genomic_DNA"/>
</dbReference>
<dbReference type="PROSITE" id="PS00086">
    <property type="entry name" value="CYTOCHROME_P450"/>
    <property type="match status" value="1"/>
</dbReference>
<evidence type="ECO:0000256" key="2">
    <source>
        <dbReference type="ARBA" id="ARBA00022723"/>
    </source>
</evidence>
<evidence type="ECO:0000256" key="5">
    <source>
        <dbReference type="SAM" id="MobiDB-lite"/>
    </source>
</evidence>
<evidence type="ECO:0000313" key="7">
    <source>
        <dbReference type="Proteomes" id="UP000490939"/>
    </source>
</evidence>
<dbReference type="AlphaFoldDB" id="A0A8H3VV53"/>
<dbReference type="GO" id="GO:0016705">
    <property type="term" value="F:oxidoreductase activity, acting on paired donors, with incorporation or reduction of molecular oxygen"/>
    <property type="evidence" value="ECO:0007669"/>
    <property type="project" value="InterPro"/>
</dbReference>
<dbReference type="PRINTS" id="PR00359">
    <property type="entry name" value="BP450"/>
</dbReference>
<dbReference type="InterPro" id="IPR002397">
    <property type="entry name" value="Cyt_P450_B"/>
</dbReference>
<dbReference type="InterPro" id="IPR017972">
    <property type="entry name" value="Cyt_P450_CS"/>
</dbReference>
<keyword evidence="7" id="KW-1185">Reference proteome</keyword>
<keyword evidence="4" id="KW-0349">Heme</keyword>
<comment type="caution">
    <text evidence="6">The sequence shown here is derived from an EMBL/GenBank/DDBJ whole genome shotgun (WGS) entry which is preliminary data.</text>
</comment>
<keyword evidence="3 4" id="KW-0408">Iron</keyword>
<sequence>MATAAVQLPEGWNINESEAVMSNDPDKIYKEWNFLRSACPVAKVDVHLTEGGGHGYWMLTKYEDIKTAASDSTTCISSKCAIVPSDPRGIRRPPLKFDGKQHTPYRTALDRTLKASRMKRLEPLLEQHAEIQLQKLLDKGHGDICGDFGGKYCANIEKEWLNLSDASATHLEENVYPFVQSWRTGDWEAVKKASDGFYVIAKDVMADRRHTPRNPEEDPASSLLLETDTEGNPLDEYNLIGAVRQALIVAMIAPSLIIGAITRHLSIHKHLQRKLRNDPSLLPSAIEEFIRLYTPYRGFARTPICPVSFQGVSIPADEPLTLTYAAANRDPSQFPDPDEFIMDRENIATHLGFGRGKHRCAGMPLARLALKKYLEVLLRRTTDFDVEGECEFARLPEIGLIACPMRFQVAGGDRAQTIMEDGERSDACRGSS</sequence>
<dbReference type="InterPro" id="IPR036396">
    <property type="entry name" value="Cyt_P450_sf"/>
</dbReference>
<dbReference type="GO" id="GO:0005506">
    <property type="term" value="F:iron ion binding"/>
    <property type="evidence" value="ECO:0007669"/>
    <property type="project" value="InterPro"/>
</dbReference>
<dbReference type="GO" id="GO:0004497">
    <property type="term" value="F:monooxygenase activity"/>
    <property type="evidence" value="ECO:0007669"/>
    <property type="project" value="UniProtKB-KW"/>
</dbReference>
<comment type="similarity">
    <text evidence="1 4">Belongs to the cytochrome P450 family.</text>
</comment>
<accession>A0A8H3VV53</accession>
<evidence type="ECO:0000256" key="1">
    <source>
        <dbReference type="ARBA" id="ARBA00010617"/>
    </source>
</evidence>
<name>A0A8H3VV53_VENIN</name>
<dbReference type="Proteomes" id="UP000490939">
    <property type="component" value="Unassembled WGS sequence"/>
</dbReference>